<dbReference type="SUPFAM" id="SSF53474">
    <property type="entry name" value="alpha/beta-Hydrolases"/>
    <property type="match status" value="1"/>
</dbReference>
<dbReference type="InterPro" id="IPR050266">
    <property type="entry name" value="AB_hydrolase_sf"/>
</dbReference>
<dbReference type="PRINTS" id="PR00111">
    <property type="entry name" value="ABHYDROLASE"/>
</dbReference>
<dbReference type="InterPro" id="IPR029058">
    <property type="entry name" value="AB_hydrolase_fold"/>
</dbReference>
<sequence>MTTPHRLPRPEGRVAYTVDGPDSAPLVLLVPGMGDLRSTWRDLTPALLDAGYRVAVTDLRGHGDSDTTFRTHGDEATASDVVALLEHLGGPAVLVGHSMGAGAVTLVAAERPDLVAGLVLSGPFLRDPELSRTSRAIIRASYPVLFARPWGARVWAGYYRKTLNRGRTSPWLDEHVADLRERLADPAHLRQFRMLCRQLTHAPVAARVGDVRAPALAFVGTVDPDFHDPVAEGAWIGEAIGAEVVMVPDAAHYPHHQAADVVVPRTLHFLAATPRDAAGSWLPGDRA</sequence>
<dbReference type="PANTHER" id="PTHR43798">
    <property type="entry name" value="MONOACYLGLYCEROL LIPASE"/>
    <property type="match status" value="1"/>
</dbReference>
<dbReference type="GO" id="GO:0016787">
    <property type="term" value="F:hydrolase activity"/>
    <property type="evidence" value="ECO:0007669"/>
    <property type="project" value="UniProtKB-KW"/>
</dbReference>
<evidence type="ECO:0000256" key="1">
    <source>
        <dbReference type="ARBA" id="ARBA00022801"/>
    </source>
</evidence>
<evidence type="ECO:0000313" key="3">
    <source>
        <dbReference type="EMBL" id="MDM7830724.1"/>
    </source>
</evidence>
<comment type="caution">
    <text evidence="3">The sequence shown here is derived from an EMBL/GenBank/DDBJ whole genome shotgun (WGS) entry which is preliminary data.</text>
</comment>
<dbReference type="PANTHER" id="PTHR43798:SF31">
    <property type="entry name" value="AB HYDROLASE SUPERFAMILY PROTEIN YCLE"/>
    <property type="match status" value="1"/>
</dbReference>
<dbReference type="Pfam" id="PF12697">
    <property type="entry name" value="Abhydrolase_6"/>
    <property type="match status" value="1"/>
</dbReference>
<evidence type="ECO:0000259" key="2">
    <source>
        <dbReference type="Pfam" id="PF12697"/>
    </source>
</evidence>
<dbReference type="InterPro" id="IPR000639">
    <property type="entry name" value="Epox_hydrolase-like"/>
</dbReference>
<dbReference type="RefSeq" id="WP_289445884.1">
    <property type="nucleotide sequence ID" value="NZ_JAUCGR010000001.1"/>
</dbReference>
<dbReference type="EMBL" id="JAUCGR010000001">
    <property type="protein sequence ID" value="MDM7830724.1"/>
    <property type="molecule type" value="Genomic_DNA"/>
</dbReference>
<protein>
    <submittedName>
        <fullName evidence="3">Alpha/beta hydrolase</fullName>
    </submittedName>
</protein>
<name>A0ABT7S5D0_9CELL</name>
<keyword evidence="1 3" id="KW-0378">Hydrolase</keyword>
<feature type="domain" description="AB hydrolase-1" evidence="2">
    <location>
        <begin position="27"/>
        <end position="263"/>
    </location>
</feature>
<accession>A0ABT7S5D0</accession>
<evidence type="ECO:0000313" key="4">
    <source>
        <dbReference type="Proteomes" id="UP001321453"/>
    </source>
</evidence>
<organism evidence="3 4">
    <name type="scientific">Cellulomonas edaphi</name>
    <dbReference type="NCBI Taxonomy" id="3053468"/>
    <lineage>
        <taxon>Bacteria</taxon>
        <taxon>Bacillati</taxon>
        <taxon>Actinomycetota</taxon>
        <taxon>Actinomycetes</taxon>
        <taxon>Micrococcales</taxon>
        <taxon>Cellulomonadaceae</taxon>
        <taxon>Cellulomonas</taxon>
    </lineage>
</organism>
<gene>
    <name evidence="3" type="ORF">QRT05_05225</name>
</gene>
<proteinExistence type="predicted"/>
<dbReference type="InterPro" id="IPR000073">
    <property type="entry name" value="AB_hydrolase_1"/>
</dbReference>
<reference evidence="3 4" key="1">
    <citation type="submission" date="2023-06" db="EMBL/GenBank/DDBJ databases">
        <title>Cellulomonas sp. MW9 Whole genome sequence.</title>
        <authorList>
            <person name="Park S."/>
        </authorList>
    </citation>
    <scope>NUCLEOTIDE SEQUENCE [LARGE SCALE GENOMIC DNA]</scope>
    <source>
        <strain evidence="3 4">MW9</strain>
    </source>
</reference>
<dbReference type="Gene3D" id="3.40.50.1820">
    <property type="entry name" value="alpha/beta hydrolase"/>
    <property type="match status" value="1"/>
</dbReference>
<dbReference type="Proteomes" id="UP001321453">
    <property type="component" value="Unassembled WGS sequence"/>
</dbReference>
<keyword evidence="4" id="KW-1185">Reference proteome</keyword>
<dbReference type="PRINTS" id="PR00412">
    <property type="entry name" value="EPOXHYDRLASE"/>
</dbReference>